<evidence type="ECO:0000256" key="11">
    <source>
        <dbReference type="ARBA" id="ARBA00023180"/>
    </source>
</evidence>
<evidence type="ECO:0000256" key="10">
    <source>
        <dbReference type="ARBA" id="ARBA00023170"/>
    </source>
</evidence>
<dbReference type="InParanoid" id="A0A673AXH2"/>
<evidence type="ECO:0000256" key="8">
    <source>
        <dbReference type="ARBA" id="ARBA00023136"/>
    </source>
</evidence>
<keyword evidence="16" id="KW-1185">Reference proteome</keyword>
<evidence type="ECO:0000256" key="12">
    <source>
        <dbReference type="ARBA" id="ARBA00023224"/>
    </source>
</evidence>
<dbReference type="InterPro" id="IPR000276">
    <property type="entry name" value="GPCR_Rhodpsn"/>
</dbReference>
<dbReference type="GO" id="GO:0004984">
    <property type="term" value="F:olfactory receptor activity"/>
    <property type="evidence" value="ECO:0007669"/>
    <property type="project" value="InterPro"/>
</dbReference>
<dbReference type="PANTHER" id="PTHR26451:SF871">
    <property type="entry name" value="ODORANT RECEPTOR-RELATED"/>
    <property type="match status" value="1"/>
</dbReference>
<dbReference type="Pfam" id="PF13853">
    <property type="entry name" value="7tm_4"/>
    <property type="match status" value="1"/>
</dbReference>
<dbReference type="PROSITE" id="PS00237">
    <property type="entry name" value="G_PROTEIN_RECEP_F1_1"/>
    <property type="match status" value="1"/>
</dbReference>
<dbReference type="FunFam" id="1.20.1070.10:FF:000024">
    <property type="entry name" value="Olfactory receptor"/>
    <property type="match status" value="1"/>
</dbReference>
<evidence type="ECO:0000256" key="13">
    <source>
        <dbReference type="SAM" id="Phobius"/>
    </source>
</evidence>
<keyword evidence="9" id="KW-1015">Disulfide bond</keyword>
<feature type="transmembrane region" description="Helical" evidence="13">
    <location>
        <begin position="34"/>
        <end position="58"/>
    </location>
</feature>
<evidence type="ECO:0000256" key="7">
    <source>
        <dbReference type="ARBA" id="ARBA00023040"/>
    </source>
</evidence>
<evidence type="ECO:0000256" key="9">
    <source>
        <dbReference type="ARBA" id="ARBA00023157"/>
    </source>
</evidence>
<feature type="domain" description="G-protein coupled receptors family 1 profile" evidence="14">
    <location>
        <begin position="48"/>
        <end position="298"/>
    </location>
</feature>
<organism evidence="15 16">
    <name type="scientific">Sphaeramia orbicularis</name>
    <name type="common">orbiculate cardinalfish</name>
    <dbReference type="NCBI Taxonomy" id="375764"/>
    <lineage>
        <taxon>Eukaryota</taxon>
        <taxon>Metazoa</taxon>
        <taxon>Chordata</taxon>
        <taxon>Craniata</taxon>
        <taxon>Vertebrata</taxon>
        <taxon>Euteleostomi</taxon>
        <taxon>Actinopterygii</taxon>
        <taxon>Neopterygii</taxon>
        <taxon>Teleostei</taxon>
        <taxon>Neoteleostei</taxon>
        <taxon>Acanthomorphata</taxon>
        <taxon>Gobiaria</taxon>
        <taxon>Kurtiformes</taxon>
        <taxon>Apogonoidei</taxon>
        <taxon>Apogonidae</taxon>
        <taxon>Apogoninae</taxon>
        <taxon>Sphaeramia</taxon>
    </lineage>
</organism>
<proteinExistence type="predicted"/>
<reference evidence="15" key="2">
    <citation type="submission" date="2025-08" db="UniProtKB">
        <authorList>
            <consortium name="Ensembl"/>
        </authorList>
    </citation>
    <scope>IDENTIFICATION</scope>
</reference>
<evidence type="ECO:0000259" key="14">
    <source>
        <dbReference type="PROSITE" id="PS50262"/>
    </source>
</evidence>
<feature type="transmembrane region" description="Helical" evidence="13">
    <location>
        <begin position="148"/>
        <end position="164"/>
    </location>
</feature>
<dbReference type="Ensembl" id="ENSSORT00005033922.1">
    <property type="protein sequence ID" value="ENSSORP00005033018.1"/>
    <property type="gene ID" value="ENSSORG00005015655.1"/>
</dbReference>
<reference evidence="15" key="1">
    <citation type="submission" date="2019-06" db="EMBL/GenBank/DDBJ databases">
        <authorList>
            <consortium name="Wellcome Sanger Institute Data Sharing"/>
        </authorList>
    </citation>
    <scope>NUCLEOTIDE SEQUENCE [LARGE SCALE GENOMIC DNA]</scope>
</reference>
<sequence length="323" mass="37242">VGHPITKGLTVQILIDTVLTLIGISGTQRYRATLFFLTLLCYCVIWLVNLVIIVIIIVDKSLHEPMYIFLCNMCINTLYGTAGFYPKFLMDLLSSSYVISYAGCLLQGFVLHSSSSADSTTLALMAYDRYVAICRPLVYHSVMTKQRICVLLFFAWLIPFYLLLTSTVTTITSTTRICGSHIPRIYCINYWVGELACQASITNVIIPAFNYTFYITLVLFVIWTYIYMIKTCIKSKENRQKFMATCVPHFFCLIIFTFSLFFDLVYIRFSTKHISQSVKNFLALEFIFFPPIINPLIYGYKLTRIRNKITQFLCCKHETSRLK</sequence>
<evidence type="ECO:0000313" key="16">
    <source>
        <dbReference type="Proteomes" id="UP000472271"/>
    </source>
</evidence>
<keyword evidence="10" id="KW-0675">Receptor</keyword>
<dbReference type="InterPro" id="IPR017452">
    <property type="entry name" value="GPCR_Rhodpsn_7TM"/>
</dbReference>
<keyword evidence="6 13" id="KW-1133">Transmembrane helix</keyword>
<evidence type="ECO:0000256" key="5">
    <source>
        <dbReference type="ARBA" id="ARBA00022725"/>
    </source>
</evidence>
<keyword evidence="5" id="KW-0552">Olfaction</keyword>
<evidence type="ECO:0000256" key="2">
    <source>
        <dbReference type="ARBA" id="ARBA00022475"/>
    </source>
</evidence>
<keyword evidence="3" id="KW-0716">Sensory transduction</keyword>
<evidence type="ECO:0000256" key="3">
    <source>
        <dbReference type="ARBA" id="ARBA00022606"/>
    </source>
</evidence>
<gene>
    <name evidence="15" type="primary">LOC115412845</name>
</gene>
<dbReference type="GO" id="GO:0004930">
    <property type="term" value="F:G protein-coupled receptor activity"/>
    <property type="evidence" value="ECO:0007669"/>
    <property type="project" value="UniProtKB-KW"/>
</dbReference>
<dbReference type="Gene3D" id="1.20.1070.10">
    <property type="entry name" value="Rhodopsin 7-helix transmembrane proteins"/>
    <property type="match status" value="1"/>
</dbReference>
<dbReference type="InterPro" id="IPR000725">
    <property type="entry name" value="Olfact_rcpt"/>
</dbReference>
<dbReference type="GO" id="GO:0005886">
    <property type="term" value="C:plasma membrane"/>
    <property type="evidence" value="ECO:0007669"/>
    <property type="project" value="UniProtKB-SubCell"/>
</dbReference>
<evidence type="ECO:0000256" key="4">
    <source>
        <dbReference type="ARBA" id="ARBA00022692"/>
    </source>
</evidence>
<dbReference type="SUPFAM" id="SSF81321">
    <property type="entry name" value="Family A G protein-coupled receptor-like"/>
    <property type="match status" value="1"/>
</dbReference>
<comment type="subcellular location">
    <subcellularLocation>
        <location evidence="1">Cell membrane</location>
        <topology evidence="1">Multi-pass membrane protein</topology>
    </subcellularLocation>
</comment>
<keyword evidence="7" id="KW-0297">G-protein coupled receptor</keyword>
<keyword evidence="4 13" id="KW-0812">Transmembrane</keyword>
<evidence type="ECO:0000256" key="6">
    <source>
        <dbReference type="ARBA" id="ARBA00022989"/>
    </source>
</evidence>
<dbReference type="Proteomes" id="UP000472271">
    <property type="component" value="Chromosome 21"/>
</dbReference>
<dbReference type="PROSITE" id="PS50262">
    <property type="entry name" value="G_PROTEIN_RECEP_F1_2"/>
    <property type="match status" value="1"/>
</dbReference>
<feature type="transmembrane region" description="Helical" evidence="13">
    <location>
        <begin position="250"/>
        <end position="269"/>
    </location>
</feature>
<keyword evidence="2" id="KW-1003">Cell membrane</keyword>
<dbReference type="PRINTS" id="PR00245">
    <property type="entry name" value="OLFACTORYR"/>
</dbReference>
<dbReference type="PANTHER" id="PTHR26451">
    <property type="entry name" value="G_PROTEIN_RECEP_F1_2 DOMAIN-CONTAINING PROTEIN"/>
    <property type="match status" value="1"/>
</dbReference>
<dbReference type="InterPro" id="IPR052921">
    <property type="entry name" value="GPCR1_Superfamily_Member"/>
</dbReference>
<reference evidence="15" key="3">
    <citation type="submission" date="2025-09" db="UniProtKB">
        <authorList>
            <consortium name="Ensembl"/>
        </authorList>
    </citation>
    <scope>IDENTIFICATION</scope>
</reference>
<dbReference type="AlphaFoldDB" id="A0A673AXH2"/>
<evidence type="ECO:0000256" key="1">
    <source>
        <dbReference type="ARBA" id="ARBA00004651"/>
    </source>
</evidence>
<protein>
    <submittedName>
        <fullName evidence="15">Olfactory receptor 4P4-like</fullName>
    </submittedName>
</protein>
<evidence type="ECO:0000313" key="15">
    <source>
        <dbReference type="Ensembl" id="ENSSORP00005033018.1"/>
    </source>
</evidence>
<keyword evidence="12" id="KW-0807">Transducer</keyword>
<feature type="transmembrane region" description="Helical" evidence="13">
    <location>
        <begin position="211"/>
        <end position="229"/>
    </location>
</feature>
<keyword evidence="11" id="KW-0325">Glycoprotein</keyword>
<feature type="transmembrane region" description="Helical" evidence="13">
    <location>
        <begin position="65"/>
        <end position="85"/>
    </location>
</feature>
<keyword evidence="8 13" id="KW-0472">Membrane</keyword>
<dbReference type="GO" id="GO:0005549">
    <property type="term" value="F:odorant binding"/>
    <property type="evidence" value="ECO:0007669"/>
    <property type="project" value="TreeGrafter"/>
</dbReference>
<accession>A0A673AXH2</accession>
<name>A0A673AXH2_9TELE</name>
<feature type="transmembrane region" description="Helical" evidence="13">
    <location>
        <begin position="281"/>
        <end position="300"/>
    </location>
</feature>